<evidence type="ECO:0000313" key="3">
    <source>
        <dbReference type="Proteomes" id="UP000728032"/>
    </source>
</evidence>
<dbReference type="OrthoDB" id="18487at2759"/>
<dbReference type="EMBL" id="CAJPVJ010062725">
    <property type="protein sequence ID" value="CAG2184321.1"/>
    <property type="molecule type" value="Genomic_DNA"/>
</dbReference>
<evidence type="ECO:0000256" key="1">
    <source>
        <dbReference type="SAM" id="MobiDB-lite"/>
    </source>
</evidence>
<dbReference type="EMBL" id="OC977550">
    <property type="protein sequence ID" value="CAD7668872.1"/>
    <property type="molecule type" value="Genomic_DNA"/>
</dbReference>
<sequence length="75" mass="8473">MVNKKEPFYDEVKRRSAEGIGEPSTSSYDHLHYDRPRSDIKPNYQRLDTAAQASPNETPNESSDPSTSNSENDLT</sequence>
<dbReference type="Proteomes" id="UP000728032">
    <property type="component" value="Unassembled WGS sequence"/>
</dbReference>
<protein>
    <submittedName>
        <fullName evidence="2">Uncharacterized protein</fullName>
    </submittedName>
</protein>
<gene>
    <name evidence="2" type="ORF">ONB1V03_LOCUS23741</name>
</gene>
<feature type="compositionally biased region" description="Basic and acidic residues" evidence="1">
    <location>
        <begin position="1"/>
        <end position="17"/>
    </location>
</feature>
<organism evidence="2">
    <name type="scientific">Oppiella nova</name>
    <dbReference type="NCBI Taxonomy" id="334625"/>
    <lineage>
        <taxon>Eukaryota</taxon>
        <taxon>Metazoa</taxon>
        <taxon>Ecdysozoa</taxon>
        <taxon>Arthropoda</taxon>
        <taxon>Chelicerata</taxon>
        <taxon>Arachnida</taxon>
        <taxon>Acari</taxon>
        <taxon>Acariformes</taxon>
        <taxon>Sarcoptiformes</taxon>
        <taxon>Oribatida</taxon>
        <taxon>Brachypylina</taxon>
        <taxon>Oppioidea</taxon>
        <taxon>Oppiidae</taxon>
        <taxon>Oppiella</taxon>
    </lineage>
</organism>
<feature type="region of interest" description="Disordered" evidence="1">
    <location>
        <begin position="1"/>
        <end position="75"/>
    </location>
</feature>
<evidence type="ECO:0000313" key="2">
    <source>
        <dbReference type="EMBL" id="CAD7668872.1"/>
    </source>
</evidence>
<accession>A0A7R9MX77</accession>
<reference evidence="2" key="1">
    <citation type="submission" date="2020-11" db="EMBL/GenBank/DDBJ databases">
        <authorList>
            <person name="Tran Van P."/>
        </authorList>
    </citation>
    <scope>NUCLEOTIDE SEQUENCE</scope>
</reference>
<dbReference type="AlphaFoldDB" id="A0A7R9MX77"/>
<proteinExistence type="predicted"/>
<name>A0A7R9MX77_9ACAR</name>
<keyword evidence="3" id="KW-1185">Reference proteome</keyword>
<feature type="compositionally biased region" description="Basic and acidic residues" evidence="1">
    <location>
        <begin position="29"/>
        <end position="40"/>
    </location>
</feature>
<feature type="compositionally biased region" description="Polar residues" evidence="1">
    <location>
        <begin position="51"/>
        <end position="75"/>
    </location>
</feature>